<evidence type="ECO:0000256" key="11">
    <source>
        <dbReference type="SAM" id="Phobius"/>
    </source>
</evidence>
<keyword evidence="11" id="KW-0812">Transmembrane</keyword>
<reference evidence="12 13" key="1">
    <citation type="journal article" date="2016" name="Mol. Biol. Evol.">
        <title>Comparative Genomics of Early-Diverging Mushroom-Forming Fungi Provides Insights into the Origins of Lignocellulose Decay Capabilities.</title>
        <authorList>
            <person name="Nagy L.G."/>
            <person name="Riley R."/>
            <person name="Tritt A."/>
            <person name="Adam C."/>
            <person name="Daum C."/>
            <person name="Floudas D."/>
            <person name="Sun H."/>
            <person name="Yadav J.S."/>
            <person name="Pangilinan J."/>
            <person name="Larsson K.H."/>
            <person name="Matsuura K."/>
            <person name="Barry K."/>
            <person name="Labutti K."/>
            <person name="Kuo R."/>
            <person name="Ohm R.A."/>
            <person name="Bhattacharya S.S."/>
            <person name="Shirouzu T."/>
            <person name="Yoshinaga Y."/>
            <person name="Martin F.M."/>
            <person name="Grigoriev I.V."/>
            <person name="Hibbett D.S."/>
        </authorList>
    </citation>
    <scope>NUCLEOTIDE SEQUENCE [LARGE SCALE GENOMIC DNA]</scope>
    <source>
        <strain evidence="12 13">TUFC12733</strain>
    </source>
</reference>
<evidence type="ECO:0000256" key="9">
    <source>
        <dbReference type="PIRSR" id="PIRSR602401-1"/>
    </source>
</evidence>
<evidence type="ECO:0000313" key="13">
    <source>
        <dbReference type="Proteomes" id="UP000076738"/>
    </source>
</evidence>
<dbReference type="EMBL" id="KV417344">
    <property type="protein sequence ID" value="KZO90350.1"/>
    <property type="molecule type" value="Genomic_DNA"/>
</dbReference>
<evidence type="ECO:0000256" key="8">
    <source>
        <dbReference type="ARBA" id="ARBA00023033"/>
    </source>
</evidence>
<evidence type="ECO:0000256" key="2">
    <source>
        <dbReference type="ARBA" id="ARBA00005179"/>
    </source>
</evidence>
<keyword evidence="4 9" id="KW-0349">Heme</keyword>
<keyword evidence="13" id="KW-1185">Reference proteome</keyword>
<evidence type="ECO:0000256" key="5">
    <source>
        <dbReference type="ARBA" id="ARBA00022723"/>
    </source>
</evidence>
<comment type="cofactor">
    <cofactor evidence="1 9">
        <name>heme</name>
        <dbReference type="ChEBI" id="CHEBI:30413"/>
    </cofactor>
</comment>
<keyword evidence="5 9" id="KW-0479">Metal-binding</keyword>
<dbReference type="PANTHER" id="PTHR24305">
    <property type="entry name" value="CYTOCHROME P450"/>
    <property type="match status" value="1"/>
</dbReference>
<dbReference type="GO" id="GO:0016705">
    <property type="term" value="F:oxidoreductase activity, acting on paired donors, with incorporation or reduction of molecular oxygen"/>
    <property type="evidence" value="ECO:0007669"/>
    <property type="project" value="InterPro"/>
</dbReference>
<accession>A0A167GAF8</accession>
<evidence type="ECO:0000256" key="6">
    <source>
        <dbReference type="ARBA" id="ARBA00023002"/>
    </source>
</evidence>
<feature type="binding site" description="axial binding residue" evidence="9">
    <location>
        <position position="455"/>
    </location>
    <ligand>
        <name>heme</name>
        <dbReference type="ChEBI" id="CHEBI:30413"/>
    </ligand>
    <ligandPart>
        <name>Fe</name>
        <dbReference type="ChEBI" id="CHEBI:18248"/>
    </ligandPart>
</feature>
<feature type="transmembrane region" description="Helical" evidence="11">
    <location>
        <begin position="16"/>
        <end position="37"/>
    </location>
</feature>
<dbReference type="PANTHER" id="PTHR24305:SF166">
    <property type="entry name" value="CYTOCHROME P450 12A4, MITOCHONDRIAL-RELATED"/>
    <property type="match status" value="1"/>
</dbReference>
<dbReference type="InterPro" id="IPR002401">
    <property type="entry name" value="Cyt_P450_E_grp-I"/>
</dbReference>
<comment type="similarity">
    <text evidence="3 10">Belongs to the cytochrome P450 family.</text>
</comment>
<keyword evidence="8 10" id="KW-0503">Monooxygenase</keyword>
<keyword evidence="11" id="KW-0472">Membrane</keyword>
<keyword evidence="7 9" id="KW-0408">Iron</keyword>
<dbReference type="PRINTS" id="PR00463">
    <property type="entry name" value="EP450I"/>
</dbReference>
<evidence type="ECO:0000256" key="7">
    <source>
        <dbReference type="ARBA" id="ARBA00023004"/>
    </source>
</evidence>
<dbReference type="Proteomes" id="UP000076738">
    <property type="component" value="Unassembled WGS sequence"/>
</dbReference>
<evidence type="ECO:0000256" key="1">
    <source>
        <dbReference type="ARBA" id="ARBA00001971"/>
    </source>
</evidence>
<keyword evidence="11" id="KW-1133">Transmembrane helix</keyword>
<dbReference type="STRING" id="1330018.A0A167GAF8"/>
<dbReference type="OrthoDB" id="1470350at2759"/>
<dbReference type="SUPFAM" id="SSF48264">
    <property type="entry name" value="Cytochrome P450"/>
    <property type="match status" value="1"/>
</dbReference>
<evidence type="ECO:0000256" key="10">
    <source>
        <dbReference type="RuleBase" id="RU000461"/>
    </source>
</evidence>
<dbReference type="InterPro" id="IPR017972">
    <property type="entry name" value="Cyt_P450_CS"/>
</dbReference>
<protein>
    <submittedName>
        <fullName evidence="12">Cytochrome P450</fullName>
    </submittedName>
</protein>
<evidence type="ECO:0000256" key="3">
    <source>
        <dbReference type="ARBA" id="ARBA00010617"/>
    </source>
</evidence>
<dbReference type="InterPro" id="IPR050121">
    <property type="entry name" value="Cytochrome_P450_monoxygenase"/>
</dbReference>
<sequence>MAAFPELLVSLSPTEIAATVVALLVIYFGASTFYIAFLGPLAQFPGPGLAKFSKIWGFFQAMTLRKTMAVHKMHKQMGPVVRVGPNHLSISAPEIIPRLYSYKPFLKDPGFYTALNAGKAEGHLVSQTDPTQHAKRRKLIATLLTRGAIKSYEGDLLHPKILQAILPFQEANGEVMDVLPALRALTVDAAGELTFGKSFGVLDSPGFKHVVIDALAVVSEAVPIVQFLPWLNILPRWLITSTPSFKPVAMLEQISSDAWTVEKALPDPSEAGRTVLSRLAFLLKNDEPKYRDNVATSEALTMIVGGSETTTMAMVAALNQLSMVPADQARIREEVMEFIPESVTLDDYLKSGPPSFQSLQQLPFLSAFTKEVLRFYPPVPGLLPRVVGPDGLTVRNKFIPPGTVIAMQSYTIHRDPEVFPEPDVFKPSRWMNKSEIELKAMDARFIAFSIGVRACVGQEFAMAQIFIFVALWCRFYEITPAPGSDNGIEDNGVTVHCKHDKLLFNIRPATVA</sequence>
<keyword evidence="6 10" id="KW-0560">Oxidoreductase</keyword>
<gene>
    <name evidence="12" type="ORF">CALVIDRAFT_569142</name>
</gene>
<dbReference type="InterPro" id="IPR036396">
    <property type="entry name" value="Cyt_P450_sf"/>
</dbReference>
<organism evidence="12 13">
    <name type="scientific">Calocera viscosa (strain TUFC12733)</name>
    <dbReference type="NCBI Taxonomy" id="1330018"/>
    <lineage>
        <taxon>Eukaryota</taxon>
        <taxon>Fungi</taxon>
        <taxon>Dikarya</taxon>
        <taxon>Basidiomycota</taxon>
        <taxon>Agaricomycotina</taxon>
        <taxon>Dacrymycetes</taxon>
        <taxon>Dacrymycetales</taxon>
        <taxon>Dacrymycetaceae</taxon>
        <taxon>Calocera</taxon>
    </lineage>
</organism>
<dbReference type="GO" id="GO:0004497">
    <property type="term" value="F:monooxygenase activity"/>
    <property type="evidence" value="ECO:0007669"/>
    <property type="project" value="UniProtKB-KW"/>
</dbReference>
<dbReference type="GO" id="GO:0005506">
    <property type="term" value="F:iron ion binding"/>
    <property type="evidence" value="ECO:0007669"/>
    <property type="project" value="InterPro"/>
</dbReference>
<evidence type="ECO:0000313" key="12">
    <source>
        <dbReference type="EMBL" id="KZO90350.1"/>
    </source>
</evidence>
<dbReference type="PROSITE" id="PS00086">
    <property type="entry name" value="CYTOCHROME_P450"/>
    <property type="match status" value="1"/>
</dbReference>
<dbReference type="InterPro" id="IPR001128">
    <property type="entry name" value="Cyt_P450"/>
</dbReference>
<comment type="pathway">
    <text evidence="2">Secondary metabolite biosynthesis.</text>
</comment>
<dbReference type="AlphaFoldDB" id="A0A167GAF8"/>
<evidence type="ECO:0000256" key="4">
    <source>
        <dbReference type="ARBA" id="ARBA00022617"/>
    </source>
</evidence>
<name>A0A167GAF8_CALVF</name>
<dbReference type="Pfam" id="PF00067">
    <property type="entry name" value="p450"/>
    <property type="match status" value="1"/>
</dbReference>
<dbReference type="PRINTS" id="PR00385">
    <property type="entry name" value="P450"/>
</dbReference>
<dbReference type="Gene3D" id="1.10.630.10">
    <property type="entry name" value="Cytochrome P450"/>
    <property type="match status" value="1"/>
</dbReference>
<dbReference type="GO" id="GO:0020037">
    <property type="term" value="F:heme binding"/>
    <property type="evidence" value="ECO:0007669"/>
    <property type="project" value="InterPro"/>
</dbReference>
<proteinExistence type="inferred from homology"/>